<sequence>MSLLSWNYHGIGNPWTVRGLTDLIRVEDPMCDFLSKTRVCNSGGQWRFKRIYGHPGTHQRKDKWNLLRELSHQQTISWVCYGDFNEILHYKEKEGGAQRSERQM</sequence>
<dbReference type="PANTHER" id="PTHR35218:SF9">
    <property type="entry name" value="ENDONUCLEASE_EXONUCLEASE_PHOSPHATASE DOMAIN-CONTAINING PROTEIN"/>
    <property type="match status" value="1"/>
</dbReference>
<dbReference type="SUPFAM" id="SSF56219">
    <property type="entry name" value="DNase I-like"/>
    <property type="match status" value="1"/>
</dbReference>
<dbReference type="EMBL" id="BDDD01000623">
    <property type="protein sequence ID" value="GAV68225.1"/>
    <property type="molecule type" value="Genomic_DNA"/>
</dbReference>
<accession>A0A1Q3BJS9</accession>
<comment type="caution">
    <text evidence="1">The sequence shown here is derived from an EMBL/GenBank/DDBJ whole genome shotgun (WGS) entry which is preliminary data.</text>
</comment>
<name>A0A1Q3BJS9_CEPFO</name>
<dbReference type="InterPro" id="IPR036691">
    <property type="entry name" value="Endo/exonu/phosph_ase_sf"/>
</dbReference>
<gene>
    <name evidence="1" type="ORF">CFOL_v3_11728</name>
</gene>
<keyword evidence="2" id="KW-1185">Reference proteome</keyword>
<dbReference type="PANTHER" id="PTHR35218">
    <property type="entry name" value="RNASE H DOMAIN-CONTAINING PROTEIN"/>
    <property type="match status" value="1"/>
</dbReference>
<dbReference type="Proteomes" id="UP000187406">
    <property type="component" value="Unassembled WGS sequence"/>
</dbReference>
<evidence type="ECO:0000313" key="2">
    <source>
        <dbReference type="Proteomes" id="UP000187406"/>
    </source>
</evidence>
<proteinExistence type="predicted"/>
<evidence type="ECO:0000313" key="1">
    <source>
        <dbReference type="EMBL" id="GAV68225.1"/>
    </source>
</evidence>
<organism evidence="1 2">
    <name type="scientific">Cephalotus follicularis</name>
    <name type="common">Albany pitcher plant</name>
    <dbReference type="NCBI Taxonomy" id="3775"/>
    <lineage>
        <taxon>Eukaryota</taxon>
        <taxon>Viridiplantae</taxon>
        <taxon>Streptophyta</taxon>
        <taxon>Embryophyta</taxon>
        <taxon>Tracheophyta</taxon>
        <taxon>Spermatophyta</taxon>
        <taxon>Magnoliopsida</taxon>
        <taxon>eudicotyledons</taxon>
        <taxon>Gunneridae</taxon>
        <taxon>Pentapetalae</taxon>
        <taxon>rosids</taxon>
        <taxon>fabids</taxon>
        <taxon>Oxalidales</taxon>
        <taxon>Cephalotaceae</taxon>
        <taxon>Cephalotus</taxon>
    </lineage>
</organism>
<dbReference type="OrthoDB" id="1720282at2759"/>
<evidence type="ECO:0008006" key="3">
    <source>
        <dbReference type="Google" id="ProtNLM"/>
    </source>
</evidence>
<protein>
    <recommendedName>
        <fullName evidence="3">Exo_endo_phos domain-containing protein</fullName>
    </recommendedName>
</protein>
<dbReference type="InParanoid" id="A0A1Q3BJS9"/>
<dbReference type="AlphaFoldDB" id="A0A1Q3BJS9"/>
<reference evidence="2" key="1">
    <citation type="submission" date="2016-04" db="EMBL/GenBank/DDBJ databases">
        <title>Cephalotus genome sequencing.</title>
        <authorList>
            <person name="Fukushima K."/>
            <person name="Hasebe M."/>
            <person name="Fang X."/>
        </authorList>
    </citation>
    <scope>NUCLEOTIDE SEQUENCE [LARGE SCALE GENOMIC DNA]</scope>
    <source>
        <strain evidence="2">cv. St1</strain>
    </source>
</reference>